<dbReference type="InterPro" id="IPR000008">
    <property type="entry name" value="C2_dom"/>
</dbReference>
<name>A0A0G4F7I2_VITBC</name>
<reference evidence="3 4" key="1">
    <citation type="submission" date="2014-11" db="EMBL/GenBank/DDBJ databases">
        <authorList>
            <person name="Zhu J."/>
            <person name="Qi W."/>
            <person name="Song R."/>
        </authorList>
    </citation>
    <scope>NUCLEOTIDE SEQUENCE [LARGE SCALE GENOMIC DNA]</scope>
</reference>
<feature type="compositionally biased region" description="Polar residues" evidence="1">
    <location>
        <begin position="788"/>
        <end position="797"/>
    </location>
</feature>
<dbReference type="Proteomes" id="UP000041254">
    <property type="component" value="Unassembled WGS sequence"/>
</dbReference>
<proteinExistence type="predicted"/>
<dbReference type="InterPro" id="IPR035892">
    <property type="entry name" value="C2_domain_sf"/>
</dbReference>
<dbReference type="STRING" id="1169540.A0A0G4F7I2"/>
<dbReference type="PROSITE" id="PS50004">
    <property type="entry name" value="C2"/>
    <property type="match status" value="1"/>
</dbReference>
<dbReference type="InParanoid" id="A0A0G4F7I2"/>
<protein>
    <recommendedName>
        <fullName evidence="2">C2 domain-containing protein</fullName>
    </recommendedName>
</protein>
<dbReference type="Gene3D" id="2.60.40.150">
    <property type="entry name" value="C2 domain"/>
    <property type="match status" value="1"/>
</dbReference>
<evidence type="ECO:0000313" key="3">
    <source>
        <dbReference type="EMBL" id="CEM08695.1"/>
    </source>
</evidence>
<dbReference type="PANTHER" id="PTHR35397">
    <property type="entry name" value="C2 DOMAIN-CONTAINING PROTEIN-RELATED"/>
    <property type="match status" value="1"/>
</dbReference>
<dbReference type="Pfam" id="PF00168">
    <property type="entry name" value="C2"/>
    <property type="match status" value="1"/>
</dbReference>
<dbReference type="CDD" id="cd00030">
    <property type="entry name" value="C2"/>
    <property type="match status" value="1"/>
</dbReference>
<accession>A0A0G4F7I2</accession>
<feature type="domain" description="C2" evidence="2">
    <location>
        <begin position="37"/>
        <end position="161"/>
    </location>
</feature>
<dbReference type="SMART" id="SM00239">
    <property type="entry name" value="C2"/>
    <property type="match status" value="1"/>
</dbReference>
<gene>
    <name evidence="3" type="ORF">Vbra_14718</name>
</gene>
<feature type="compositionally biased region" description="Polar residues" evidence="1">
    <location>
        <begin position="1280"/>
        <end position="1296"/>
    </location>
</feature>
<organism evidence="3 4">
    <name type="scientific">Vitrella brassicaformis (strain CCMP3155)</name>
    <dbReference type="NCBI Taxonomy" id="1169540"/>
    <lineage>
        <taxon>Eukaryota</taxon>
        <taxon>Sar</taxon>
        <taxon>Alveolata</taxon>
        <taxon>Colpodellida</taxon>
        <taxon>Vitrellaceae</taxon>
        <taxon>Vitrella</taxon>
    </lineage>
</organism>
<evidence type="ECO:0000313" key="4">
    <source>
        <dbReference type="Proteomes" id="UP000041254"/>
    </source>
</evidence>
<feature type="compositionally biased region" description="Low complexity" evidence="1">
    <location>
        <begin position="1262"/>
        <end position="1279"/>
    </location>
</feature>
<dbReference type="VEuPathDB" id="CryptoDB:Vbra_14718"/>
<dbReference type="SUPFAM" id="SSF49562">
    <property type="entry name" value="C2 domain (Calcium/lipid-binding domain, CaLB)"/>
    <property type="match status" value="1"/>
</dbReference>
<sequence>MGKICTKHAKGQGAEPLNANLNHSRSFTGGEMAGAVEVGPPHKVVDEEIEEISKTYKFFVHIWGIKCRNLKGGENSFTFVVLNWDDYALEKKTRTVKNGANPKWNDVFQFHWTASSIRKMKDQYLIITVCEDDKGQGNVLGSVKMSLYSVASGPIHHDFRLEEAPGSKKDCGRVIFDIRMSQICQLLINPVEILVSFHPGETFEDDSETSPTREASLDDDDVDTSKIDMEADPIEDETEAIEGEWQLVLSPTGVEGEQEYFSTWTEKCSNPYWNAVDDSKLPDMHVSSSHVSLSPQSKARHIVSGDHLDPSHIVVVHPHPFTNDANFLDVRSDLRAGPPTPSPRGSPPEPLSPFPLGSQPFSSTDTSANNNTNTTAATTATTAATGSTSPPLAGAQRMSIASVASGSVSPPTAALRSVTNSTPTTTTEATSKSPQRRLRIAPVTALDDALKKELQHSHSYASLHPSMHALDRQATYHKLTLMCRKGRLARGMLLECLPTIQLETTMEELHHQHIHFKVYLRRLGLSSLMLCGEVWLPFLKMYDPDVVDTPLDKHFFDSYFREKLWRYGKAIGHIEGIVVFQNNPTVRQLLAGVHTEDGFRRISPPILGAEHKSVNFFFRNQDIVPVEIKKITQLHQTLLDTLFAKGQHKPQTGGESFSSVFQRGRSQRPDSQVQDLPTICEQLLALLKTSHAETRKSFIYQNESAMLTGQRVLLNLGNHVLEYVDYILWQHRTGYCAMLHQILKRGELDIGTCLPELPEPFRSKRLPPHDAYLCYKLVKQAEKPAQQMERSGPTQSKIDPPSFRKPKNEEAAPLKLIRNSSLWSMQSDADNESTDEVHAHHLQELAESLTDVQKTELILYHKRMKLCRQYYLLLLRMLYYSLDKLSNDAVFEGQKKYLSIFLCTAYFRLPHFREDLLGGLLTKEEREMQIEEWRGTEYNLFDPALSRLEKWVDRTDLQVVLDWGAFHRNLRSYFGEGSLEEAAASLTKPKGDEWKERICKRGTAFFSFLEHWSKHVYQLVPNKQSLRWHLIAGYATLLKGLLLEMKYREVTKYPDSMLNSSGAMLANERLLSVFIKILFLKTSAYHPPSVFSAMNYLDYWMQVLSLRNQPLPPNFDFHFLLKGLDILVGCDMCLNVAKGLWFIYKNLSVFQGTHLRGIVLDLLINKYFIVLFLNWSWLVRKCYIWFLLYRVCEAARRTITRISSPMNKLTADEKTMLDAYSRLCWYLNKVGAPPVFPHTSLPRYRSLSSGEGQEIAAACAQPGAPVTTTTSGPTPSPATNNGTVVAAPSQSDTSTLPVPDKDSGRRRGGTAGGGGGDRSSLMKLAVVEEIPEECNVYIESAVPEFTKELAAYRDWVMAGADPLPTMHIPASPLDQNVDVPLENW</sequence>
<dbReference type="PANTHER" id="PTHR35397:SF1">
    <property type="entry name" value="ARMADILLO-LIKE HELICAL DOMAIN-CONTAINING PROTEIN"/>
    <property type="match status" value="1"/>
</dbReference>
<feature type="compositionally biased region" description="Low complexity" evidence="1">
    <location>
        <begin position="354"/>
        <end position="389"/>
    </location>
</feature>
<feature type="compositionally biased region" description="Low complexity" evidence="1">
    <location>
        <begin position="417"/>
        <end position="433"/>
    </location>
</feature>
<feature type="region of interest" description="Disordered" evidence="1">
    <location>
        <begin position="1261"/>
        <end position="1319"/>
    </location>
</feature>
<dbReference type="Pfam" id="PF08578">
    <property type="entry name" value="DUF1765"/>
    <property type="match status" value="1"/>
</dbReference>
<keyword evidence="4" id="KW-1185">Reference proteome</keyword>
<dbReference type="EMBL" id="CDMY01000385">
    <property type="protein sequence ID" value="CEM08695.1"/>
    <property type="molecule type" value="Genomic_DNA"/>
</dbReference>
<evidence type="ECO:0000259" key="2">
    <source>
        <dbReference type="PROSITE" id="PS50004"/>
    </source>
</evidence>
<dbReference type="OMA" id="EYFSTWT"/>
<dbReference type="InterPro" id="IPR013887">
    <property type="entry name" value="UPF0592"/>
</dbReference>
<evidence type="ECO:0000256" key="1">
    <source>
        <dbReference type="SAM" id="MobiDB-lite"/>
    </source>
</evidence>
<dbReference type="OrthoDB" id="445175at2759"/>
<feature type="region of interest" description="Disordered" evidence="1">
    <location>
        <begin position="331"/>
        <end position="436"/>
    </location>
</feature>
<feature type="region of interest" description="Disordered" evidence="1">
    <location>
        <begin position="785"/>
        <end position="810"/>
    </location>
</feature>
<feature type="compositionally biased region" description="Pro residues" evidence="1">
    <location>
        <begin position="338"/>
        <end position="353"/>
    </location>
</feature>
<feature type="region of interest" description="Disordered" evidence="1">
    <location>
        <begin position="202"/>
        <end position="221"/>
    </location>
</feature>